<accession>A0A1K1UEQ6</accession>
<proteinExistence type="inferred from homology"/>
<dbReference type="Pfam" id="PF02630">
    <property type="entry name" value="SCO1-SenC"/>
    <property type="match status" value="1"/>
</dbReference>
<evidence type="ECO:0000259" key="5">
    <source>
        <dbReference type="PROSITE" id="PS51352"/>
    </source>
</evidence>
<feature type="binding site" evidence="3">
    <location>
        <position position="77"/>
    </location>
    <ligand>
        <name>Cu cation</name>
        <dbReference type="ChEBI" id="CHEBI:23378"/>
    </ligand>
</feature>
<dbReference type="CDD" id="cd02968">
    <property type="entry name" value="SCO"/>
    <property type="match status" value="1"/>
</dbReference>
<feature type="domain" description="Thioredoxin" evidence="5">
    <location>
        <begin position="36"/>
        <end position="198"/>
    </location>
</feature>
<protein>
    <submittedName>
        <fullName evidence="6">Protein SCO1/2</fullName>
    </submittedName>
</protein>
<evidence type="ECO:0000313" key="6">
    <source>
        <dbReference type="EMBL" id="SFX11274.1"/>
    </source>
</evidence>
<dbReference type="AlphaFoldDB" id="A0A1K1UEQ6"/>
<reference evidence="6 7" key="1">
    <citation type="submission" date="2016-11" db="EMBL/GenBank/DDBJ databases">
        <authorList>
            <person name="Jaros S."/>
            <person name="Januszkiewicz K."/>
            <person name="Wedrychowicz H."/>
        </authorList>
    </citation>
    <scope>NUCLEOTIDE SEQUENCE [LARGE SCALE GENOMIC DNA]</scope>
    <source>
        <strain evidence="6 7">DSM 21637</strain>
    </source>
</reference>
<feature type="binding site" evidence="3">
    <location>
        <position position="73"/>
    </location>
    <ligand>
        <name>Cu cation</name>
        <dbReference type="ChEBI" id="CHEBI:23378"/>
    </ligand>
</feature>
<keyword evidence="2 3" id="KW-0186">Copper</keyword>
<evidence type="ECO:0000256" key="3">
    <source>
        <dbReference type="PIRSR" id="PIRSR603782-1"/>
    </source>
</evidence>
<evidence type="ECO:0000256" key="1">
    <source>
        <dbReference type="ARBA" id="ARBA00010996"/>
    </source>
</evidence>
<sequence length="201" mass="21982">MKINRTLLLAGGALLLLLAFFQIQTGLDKASTTSGLASKPAGAPFTLQSRDGEVSLSDFEGQLALVYFGYTWCPDICPASMMFMARALQNLPEELRANIQPIFISVDPQRDTPERLAAYVDFFEAGILGLTGDESTLQELARAYGAFYRYTEVDSAMGYTVDHTSDFYLVTHEGRLLATLPHTISGNQLTATLSQALQNNL</sequence>
<dbReference type="PROSITE" id="PS51352">
    <property type="entry name" value="THIOREDOXIN_2"/>
    <property type="match status" value="1"/>
</dbReference>
<keyword evidence="3" id="KW-0479">Metal-binding</keyword>
<dbReference type="SUPFAM" id="SSF52833">
    <property type="entry name" value="Thioredoxin-like"/>
    <property type="match status" value="1"/>
</dbReference>
<dbReference type="FunFam" id="3.40.30.10:FF:000013">
    <property type="entry name" value="Blast:Protein SCO1 homolog, mitochondrial"/>
    <property type="match status" value="1"/>
</dbReference>
<dbReference type="EMBL" id="FPJW01000001">
    <property type="protein sequence ID" value="SFX11274.1"/>
    <property type="molecule type" value="Genomic_DNA"/>
</dbReference>
<dbReference type="InterPro" id="IPR036249">
    <property type="entry name" value="Thioredoxin-like_sf"/>
</dbReference>
<dbReference type="InterPro" id="IPR003782">
    <property type="entry name" value="SCO1/SenC"/>
</dbReference>
<feature type="disulfide bond" description="Redox-active" evidence="4">
    <location>
        <begin position="73"/>
        <end position="77"/>
    </location>
</feature>
<dbReference type="GO" id="GO:0046872">
    <property type="term" value="F:metal ion binding"/>
    <property type="evidence" value="ECO:0007669"/>
    <property type="project" value="UniProtKB-KW"/>
</dbReference>
<feature type="binding site" evidence="3">
    <location>
        <position position="163"/>
    </location>
    <ligand>
        <name>Cu cation</name>
        <dbReference type="ChEBI" id="CHEBI:23378"/>
    </ligand>
</feature>
<keyword evidence="7" id="KW-1185">Reference proteome</keyword>
<dbReference type="STRING" id="1122209.SAMN02745752_00584"/>
<dbReference type="Gene3D" id="3.40.30.10">
    <property type="entry name" value="Glutaredoxin"/>
    <property type="match status" value="1"/>
</dbReference>
<dbReference type="InterPro" id="IPR013766">
    <property type="entry name" value="Thioredoxin_domain"/>
</dbReference>
<organism evidence="6 7">
    <name type="scientific">Marinospirillum alkaliphilum DSM 21637</name>
    <dbReference type="NCBI Taxonomy" id="1122209"/>
    <lineage>
        <taxon>Bacteria</taxon>
        <taxon>Pseudomonadati</taxon>
        <taxon>Pseudomonadota</taxon>
        <taxon>Gammaproteobacteria</taxon>
        <taxon>Oceanospirillales</taxon>
        <taxon>Oceanospirillaceae</taxon>
        <taxon>Marinospirillum</taxon>
    </lineage>
</organism>
<dbReference type="RefSeq" id="WP_072324784.1">
    <property type="nucleotide sequence ID" value="NZ_FPJW01000001.1"/>
</dbReference>
<evidence type="ECO:0000256" key="4">
    <source>
        <dbReference type="PIRSR" id="PIRSR603782-2"/>
    </source>
</evidence>
<dbReference type="OrthoDB" id="9790194at2"/>
<gene>
    <name evidence="6" type="ORF">SAMN02745752_00584</name>
</gene>
<dbReference type="PANTHER" id="PTHR12151:SF25">
    <property type="entry name" value="LINALOOL DEHYDRATASE_ISOMERASE DOMAIN-CONTAINING PROTEIN"/>
    <property type="match status" value="1"/>
</dbReference>
<comment type="similarity">
    <text evidence="1">Belongs to the SCO1/2 family.</text>
</comment>
<evidence type="ECO:0000313" key="7">
    <source>
        <dbReference type="Proteomes" id="UP000182350"/>
    </source>
</evidence>
<name>A0A1K1UEQ6_9GAMM</name>
<keyword evidence="4" id="KW-1015">Disulfide bond</keyword>
<dbReference type="PANTHER" id="PTHR12151">
    <property type="entry name" value="ELECTRON TRANSPORT PROTIN SCO1/SENC FAMILY MEMBER"/>
    <property type="match status" value="1"/>
</dbReference>
<evidence type="ECO:0000256" key="2">
    <source>
        <dbReference type="ARBA" id="ARBA00023008"/>
    </source>
</evidence>
<dbReference type="Proteomes" id="UP000182350">
    <property type="component" value="Unassembled WGS sequence"/>
</dbReference>